<dbReference type="InterPro" id="IPR025987">
    <property type="entry name" value="GW_dom"/>
</dbReference>
<dbReference type="OrthoDB" id="2323955at2"/>
<dbReference type="PATRIC" id="fig|1423748.3.peg.1068"/>
<evidence type="ECO:0000313" key="7">
    <source>
        <dbReference type="Proteomes" id="UP000051311"/>
    </source>
</evidence>
<dbReference type="Gene3D" id="2.30.30.170">
    <property type="match status" value="1"/>
</dbReference>
<dbReference type="InterPro" id="IPR013783">
    <property type="entry name" value="Ig-like_fold"/>
</dbReference>
<dbReference type="RefSeq" id="WP_025005149.1">
    <property type="nucleotide sequence ID" value="NZ_AZEL01000028.1"/>
</dbReference>
<evidence type="ECO:0000313" key="6">
    <source>
        <dbReference type="EMBL" id="KRL22813.1"/>
    </source>
</evidence>
<dbReference type="InterPro" id="IPR038200">
    <property type="entry name" value="GW_dom_sf"/>
</dbReference>
<evidence type="ECO:0000256" key="2">
    <source>
        <dbReference type="SAM" id="MobiDB-lite"/>
    </source>
</evidence>
<organism evidence="6 7">
    <name type="scientific">Lactobacillus gallinarum DSM 10532 = JCM 2011</name>
    <dbReference type="NCBI Taxonomy" id="1423748"/>
    <lineage>
        <taxon>Bacteria</taxon>
        <taxon>Bacillati</taxon>
        <taxon>Bacillota</taxon>
        <taxon>Bacilli</taxon>
        <taxon>Lactobacillales</taxon>
        <taxon>Lactobacillaceae</taxon>
        <taxon>Lactobacillus</taxon>
    </lineage>
</organism>
<accession>A0A0R1NR38</accession>
<dbReference type="SUPFAM" id="SSF82057">
    <property type="entry name" value="Prokaryotic SH3-related domain"/>
    <property type="match status" value="1"/>
</dbReference>
<dbReference type="InterPro" id="IPR022038">
    <property type="entry name" value="Ig-like_bact"/>
</dbReference>
<keyword evidence="1 3" id="KW-0732">Signal</keyword>
<dbReference type="Proteomes" id="UP000051311">
    <property type="component" value="Unassembled WGS sequence"/>
</dbReference>
<evidence type="ECO:0000256" key="3">
    <source>
        <dbReference type="SAM" id="SignalP"/>
    </source>
</evidence>
<feature type="region of interest" description="Disordered" evidence="2">
    <location>
        <begin position="33"/>
        <end position="53"/>
    </location>
</feature>
<dbReference type="Gene3D" id="2.60.40.10">
    <property type="entry name" value="Immunoglobulins"/>
    <property type="match status" value="1"/>
</dbReference>
<feature type="domain" description="Ig-like" evidence="4">
    <location>
        <begin position="149"/>
        <end position="203"/>
    </location>
</feature>
<dbReference type="Pfam" id="PF07523">
    <property type="entry name" value="Big_3"/>
    <property type="match status" value="1"/>
</dbReference>
<proteinExistence type="predicted"/>
<feature type="signal peptide" evidence="3">
    <location>
        <begin position="1"/>
        <end position="30"/>
    </location>
</feature>
<comment type="caution">
    <text evidence="6">The sequence shown here is derived from an EMBL/GenBank/DDBJ whole genome shotgun (WGS) entry which is preliminary data.</text>
</comment>
<evidence type="ECO:0000259" key="4">
    <source>
        <dbReference type="Pfam" id="PF07523"/>
    </source>
</evidence>
<dbReference type="AlphaFoldDB" id="A0A0R1NR38"/>
<dbReference type="Pfam" id="PF13457">
    <property type="entry name" value="GW"/>
    <property type="match status" value="1"/>
</dbReference>
<dbReference type="eggNOG" id="ENOG5034AK2">
    <property type="taxonomic scope" value="Bacteria"/>
</dbReference>
<reference evidence="6 7" key="1">
    <citation type="journal article" date="2015" name="Genome Announc.">
        <title>Expanding the biotechnology potential of lactobacilli through comparative genomics of 213 strains and associated genera.</title>
        <authorList>
            <person name="Sun Z."/>
            <person name="Harris H.M."/>
            <person name="McCann A."/>
            <person name="Guo C."/>
            <person name="Argimon S."/>
            <person name="Zhang W."/>
            <person name="Yang X."/>
            <person name="Jeffery I.B."/>
            <person name="Cooney J.C."/>
            <person name="Kagawa T.F."/>
            <person name="Liu W."/>
            <person name="Song Y."/>
            <person name="Salvetti E."/>
            <person name="Wrobel A."/>
            <person name="Rasinkangas P."/>
            <person name="Parkhill J."/>
            <person name="Rea M.C."/>
            <person name="O'Sullivan O."/>
            <person name="Ritari J."/>
            <person name="Douillard F.P."/>
            <person name="Paul Ross R."/>
            <person name="Yang R."/>
            <person name="Briner A.E."/>
            <person name="Felis G.E."/>
            <person name="de Vos W.M."/>
            <person name="Barrangou R."/>
            <person name="Klaenhammer T.R."/>
            <person name="Caufield P.W."/>
            <person name="Cui Y."/>
            <person name="Zhang H."/>
            <person name="O'Toole P.W."/>
        </authorList>
    </citation>
    <scope>NUCLEOTIDE SEQUENCE [LARGE SCALE GENOMIC DNA]</scope>
    <source>
        <strain evidence="6 7">DSM 10532</strain>
    </source>
</reference>
<name>A0A0R1NR38_9LACO</name>
<dbReference type="SUPFAM" id="SSF63825">
    <property type="entry name" value="YWTD domain"/>
    <property type="match status" value="1"/>
</dbReference>
<evidence type="ECO:0000259" key="5">
    <source>
        <dbReference type="Pfam" id="PF13457"/>
    </source>
</evidence>
<feature type="chain" id="PRO_5006408593" evidence="3">
    <location>
        <begin position="31"/>
        <end position="541"/>
    </location>
</feature>
<feature type="domain" description="GW" evidence="5">
    <location>
        <begin position="54"/>
        <end position="127"/>
    </location>
</feature>
<gene>
    <name evidence="6" type="ORF">FC37_GL001019</name>
</gene>
<evidence type="ECO:0000256" key="1">
    <source>
        <dbReference type="ARBA" id="ARBA00022729"/>
    </source>
</evidence>
<sequence length="541" mass="61038">MKYTNKILTATSAVAVSVGLLMGYSNPVFAANSKSTTKTDKAKDSSTAKKGPVQTSTSYDLMVKVGSNKHYNVYKSIKNGKPVKKLADASDYQYAHIQSDQRIKTHNGTYWRIYVNGRKVGYVNQNWFTRNTIAVPKTVSLVRNSHSDFAPEDAVSYVTNYMGTVIPTQDITISEDAIDCSEPGTYKVKYSYGSAKATVKVTVRKSTKEGVADADSVSAQPFSGDLKSWKTYYGSSSNYVTKTDFAPDKAKHSYTTDNGNMTFKTRFFQPVLLSVARDIKDDDYINRVGHIPEGIAMSDGWLYTSLLSSTKISNGHIIAYNLNHLTNAFNGQYLLDMSQKKFNSYVKNIKVSPYIPIGHGQAMGATDKYIYVVNYDNKTSYKSNRSEELLQIRKSDMRINKIWTFKCWNGSDSEGRYFHDGVIVSDHKMYTTLYNKQKNQTEYWEFNRKGDNWYPTMVGATKTGIVSNTYTQGFTYDAKNDNFYLAFNDVIAKIARNGEVKDTYQFHTGREIEGIAVSNNRLYMNLAQRAELLESTDKLTK</sequence>
<dbReference type="STRING" id="1423748.FC37_GL001019"/>
<feature type="compositionally biased region" description="Basic and acidic residues" evidence="2">
    <location>
        <begin position="37"/>
        <end position="47"/>
    </location>
</feature>
<protein>
    <submittedName>
        <fullName evidence="6">Conserved protein with bacterial ig-like domain</fullName>
    </submittedName>
</protein>
<dbReference type="EMBL" id="AZEL01000028">
    <property type="protein sequence ID" value="KRL22813.1"/>
    <property type="molecule type" value="Genomic_DNA"/>
</dbReference>